<dbReference type="RefSeq" id="WP_113885882.1">
    <property type="nucleotide sequence ID" value="NZ_QNSF01000051.1"/>
</dbReference>
<evidence type="ECO:0000313" key="2">
    <source>
        <dbReference type="Proteomes" id="UP000252731"/>
    </source>
</evidence>
<gene>
    <name evidence="1" type="ORF">DFO70_1515</name>
</gene>
<keyword evidence="2" id="KW-1185">Reference proteome</keyword>
<proteinExistence type="predicted"/>
<sequence>MKNMMNVTEQIRAVVKDDQIELFFNDEKIGTISISPDEQKKLELHQDYVMENGKIFKFMEHLLADHPKAYVEDCDLGWC</sequence>
<comment type="caution">
    <text evidence="1">The sequence shown here is derived from an EMBL/GenBank/DDBJ whole genome shotgun (WGS) entry which is preliminary data.</text>
</comment>
<accession>A0A366JES8</accession>
<evidence type="ECO:0000313" key="1">
    <source>
        <dbReference type="EMBL" id="RBP84909.1"/>
    </source>
</evidence>
<dbReference type="EMBL" id="QNSF01000051">
    <property type="protein sequence ID" value="RBP84909.1"/>
    <property type="molecule type" value="Genomic_DNA"/>
</dbReference>
<reference evidence="1 2" key="1">
    <citation type="submission" date="2018-06" db="EMBL/GenBank/DDBJ databases">
        <title>Freshwater and sediment microbial communities from various areas in North America, analyzing microbe dynamics in response to fracking.</title>
        <authorList>
            <person name="Lamendella R."/>
        </authorList>
    </citation>
    <scope>NUCLEOTIDE SEQUENCE [LARGE SCALE GENOMIC DNA]</scope>
    <source>
        <strain evidence="1 2">14_TX</strain>
    </source>
</reference>
<dbReference type="Pfam" id="PF10830">
    <property type="entry name" value="DUF2553"/>
    <property type="match status" value="1"/>
</dbReference>
<dbReference type="AlphaFoldDB" id="A0A366JES8"/>
<dbReference type="InterPro" id="IPR020140">
    <property type="entry name" value="Uncharacterised_YusG"/>
</dbReference>
<dbReference type="OrthoDB" id="2679383at2"/>
<name>A0A366JES8_CYTFI</name>
<dbReference type="Proteomes" id="UP000252731">
    <property type="component" value="Unassembled WGS sequence"/>
</dbReference>
<organism evidence="1 2">
    <name type="scientific">Cytobacillus firmus</name>
    <name type="common">Bacillus firmus</name>
    <dbReference type="NCBI Taxonomy" id="1399"/>
    <lineage>
        <taxon>Bacteria</taxon>
        <taxon>Bacillati</taxon>
        <taxon>Bacillota</taxon>
        <taxon>Bacilli</taxon>
        <taxon>Bacillales</taxon>
        <taxon>Bacillaceae</taxon>
        <taxon>Cytobacillus</taxon>
    </lineage>
</organism>
<protein>
    <submittedName>
        <fullName evidence="1">Uncharacterized protein DUF2553</fullName>
    </submittedName>
</protein>